<dbReference type="InterPro" id="IPR021334">
    <property type="entry name" value="DUF2947"/>
</dbReference>
<reference evidence="2" key="1">
    <citation type="journal article" date="2019" name="Int. J. Syst. Evol. Microbiol.">
        <title>The Global Catalogue of Microorganisms (GCM) 10K type strain sequencing project: providing services to taxonomists for standard genome sequencing and annotation.</title>
        <authorList>
            <consortium name="The Broad Institute Genomics Platform"/>
            <consortium name="The Broad Institute Genome Sequencing Center for Infectious Disease"/>
            <person name="Wu L."/>
            <person name="Ma J."/>
        </authorList>
    </citation>
    <scope>NUCLEOTIDE SEQUENCE [LARGE SCALE GENOMIC DNA]</scope>
    <source>
        <strain evidence="2">KCTC 42423</strain>
    </source>
</reference>
<dbReference type="Proteomes" id="UP001597459">
    <property type="component" value="Unassembled WGS sequence"/>
</dbReference>
<dbReference type="RefSeq" id="WP_378258554.1">
    <property type="nucleotide sequence ID" value="NZ_JBHSJV010000001.1"/>
</dbReference>
<dbReference type="EMBL" id="JBHULX010000027">
    <property type="protein sequence ID" value="MFD2591897.1"/>
    <property type="molecule type" value="Genomic_DNA"/>
</dbReference>
<organism evidence="1 2">
    <name type="scientific">Aquimarina hainanensis</name>
    <dbReference type="NCBI Taxonomy" id="1578017"/>
    <lineage>
        <taxon>Bacteria</taxon>
        <taxon>Pseudomonadati</taxon>
        <taxon>Bacteroidota</taxon>
        <taxon>Flavobacteriia</taxon>
        <taxon>Flavobacteriales</taxon>
        <taxon>Flavobacteriaceae</taxon>
        <taxon>Aquimarina</taxon>
    </lineage>
</organism>
<comment type="caution">
    <text evidence="1">The sequence shown here is derived from an EMBL/GenBank/DDBJ whole genome shotgun (WGS) entry which is preliminary data.</text>
</comment>
<protein>
    <submittedName>
        <fullName evidence="1">DUF2947 family protein</fullName>
    </submittedName>
</protein>
<keyword evidence="2" id="KW-1185">Reference proteome</keyword>
<gene>
    <name evidence="1" type="ORF">ACFSTE_13755</name>
</gene>
<accession>A0ABW5NA09</accession>
<name>A0ABW5NA09_9FLAO</name>
<sequence>MNIEDIKHIRNTLRIGISEARQLLEDHGTVTSAIKKWKEKQAELLAFEKNKKYISFKNWFYIKDFFIECSQRFFNDNETIPNKIKPLTENYSKKLWNNYVSEKHRHLMMVTSDDDWKIKHVESFINEWNWTTSWNENDEGAFEKNVKHRLDWDANDMIYFFWGRYTGAETNWETLYKYWIPFMYEDEMNIVVNPKSKKVLVIGVHGSIAIGERIQTTKD</sequence>
<proteinExistence type="predicted"/>
<evidence type="ECO:0000313" key="1">
    <source>
        <dbReference type="EMBL" id="MFD2591897.1"/>
    </source>
</evidence>
<evidence type="ECO:0000313" key="2">
    <source>
        <dbReference type="Proteomes" id="UP001597459"/>
    </source>
</evidence>
<dbReference type="Pfam" id="PF11163">
    <property type="entry name" value="DUF2947"/>
    <property type="match status" value="1"/>
</dbReference>